<dbReference type="OrthoDB" id="334954at2"/>
<name>A0A1D7UVF6_9LEPT</name>
<sequence length="143" mass="15800">MRALLPKVSGIVLIAVFAIHCEKGGAVSQAASAEVYKKVADAYCLQMSRCKEPYLTSLEGSHRKEASLNYPDNAQCYSDFNYDFDKSEPIVLKKLSDNLKLDAELCIKSVERADCGSIVTYQIPECVEYNTFLETLSAPSSTK</sequence>
<dbReference type="RefSeq" id="WP_069606822.1">
    <property type="nucleotide sequence ID" value="NZ_CP015217.1"/>
</dbReference>
<dbReference type="KEGG" id="laj:A0128_06820"/>
<evidence type="ECO:0000313" key="2">
    <source>
        <dbReference type="Proteomes" id="UP000094197"/>
    </source>
</evidence>
<evidence type="ECO:0000313" key="1">
    <source>
        <dbReference type="EMBL" id="AOP33585.1"/>
    </source>
</evidence>
<accession>A0A1D7UVF6</accession>
<gene>
    <name evidence="1" type="ORF">A0128_06820</name>
</gene>
<protein>
    <submittedName>
        <fullName evidence="1">Uncharacterized protein</fullName>
    </submittedName>
</protein>
<dbReference type="Proteomes" id="UP000094197">
    <property type="component" value="Chromosome 1"/>
</dbReference>
<keyword evidence="2" id="KW-1185">Reference proteome</keyword>
<proteinExistence type="predicted"/>
<organism evidence="1 2">
    <name type="scientific">Leptospira tipperaryensis</name>
    <dbReference type="NCBI Taxonomy" id="2564040"/>
    <lineage>
        <taxon>Bacteria</taxon>
        <taxon>Pseudomonadati</taxon>
        <taxon>Spirochaetota</taxon>
        <taxon>Spirochaetia</taxon>
        <taxon>Leptospirales</taxon>
        <taxon>Leptospiraceae</taxon>
        <taxon>Leptospira</taxon>
    </lineage>
</organism>
<reference evidence="1 2" key="1">
    <citation type="submission" date="2016-04" db="EMBL/GenBank/DDBJ databases">
        <title>Complete genome seqeunce of Leptospira alstonii serovar Room22.</title>
        <authorList>
            <person name="Nally J.E."/>
            <person name="Bayles D.O."/>
            <person name="Hurley D."/>
            <person name="Fanning S."/>
            <person name="McMahon B.J."/>
            <person name="Arent Z."/>
        </authorList>
    </citation>
    <scope>NUCLEOTIDE SEQUENCE [LARGE SCALE GENOMIC DNA]</scope>
    <source>
        <strain evidence="1 2">GWTS #1</strain>
    </source>
</reference>
<dbReference type="EMBL" id="CP015217">
    <property type="protein sequence ID" value="AOP33585.1"/>
    <property type="molecule type" value="Genomic_DNA"/>
</dbReference>
<dbReference type="NCBIfam" id="NF047485">
    <property type="entry name" value="LA_2478_plus"/>
    <property type="match status" value="1"/>
</dbReference>
<dbReference type="AlphaFoldDB" id="A0A1D7UVF6"/>